<evidence type="ECO:0000313" key="3">
    <source>
        <dbReference type="Proteomes" id="UP000238137"/>
    </source>
</evidence>
<dbReference type="Proteomes" id="UP000238137">
    <property type="component" value="Unassembled WGS sequence"/>
</dbReference>
<evidence type="ECO:0000256" key="1">
    <source>
        <dbReference type="SAM" id="SignalP"/>
    </source>
</evidence>
<keyword evidence="3" id="KW-1185">Reference proteome</keyword>
<gene>
    <name evidence="2" type="ORF">A7A09_014680</name>
</gene>
<protein>
    <submittedName>
        <fullName evidence="2">Uncharacterized protein</fullName>
    </submittedName>
</protein>
<feature type="chain" id="PRO_5019001710" evidence="1">
    <location>
        <begin position="21"/>
        <end position="79"/>
    </location>
</feature>
<dbReference type="AlphaFoldDB" id="A0A422QUJ9"/>
<accession>A0A422QUJ9</accession>
<keyword evidence="1" id="KW-0732">Signal</keyword>
<organism evidence="2 3">
    <name type="scientific">Paracoccus methylarcula</name>
    <dbReference type="NCBI Taxonomy" id="72022"/>
    <lineage>
        <taxon>Bacteria</taxon>
        <taxon>Pseudomonadati</taxon>
        <taxon>Pseudomonadota</taxon>
        <taxon>Alphaproteobacteria</taxon>
        <taxon>Rhodobacterales</taxon>
        <taxon>Paracoccaceae</taxon>
        <taxon>Paracoccus</taxon>
    </lineage>
</organism>
<proteinExistence type="predicted"/>
<comment type="caution">
    <text evidence="2">The sequence shown here is derived from an EMBL/GenBank/DDBJ whole genome shotgun (WGS) entry which is preliminary data.</text>
</comment>
<feature type="signal peptide" evidence="1">
    <location>
        <begin position="1"/>
        <end position="20"/>
    </location>
</feature>
<sequence length="79" mass="8194">MKRLSLALAFAAFAASPALAFQCPADMSQIDAALETASLSEADLAKVQELRDLGEAEHDAGNHQAAVDALAEAKEILGL</sequence>
<dbReference type="EMBL" id="PXNQ02000009">
    <property type="protein sequence ID" value="RNF33728.1"/>
    <property type="molecule type" value="Genomic_DNA"/>
</dbReference>
<evidence type="ECO:0000313" key="2">
    <source>
        <dbReference type="EMBL" id="RNF33728.1"/>
    </source>
</evidence>
<name>A0A422QUJ9_9RHOB</name>
<dbReference type="OrthoDB" id="8480939at2"/>
<reference evidence="2" key="1">
    <citation type="submission" date="2018-05" db="EMBL/GenBank/DDBJ databases">
        <title>Reclassification of Methylarcula marina and Methylarcula terricola as Paracoccus methylarcula sp.nov., comb.nov. and Paracoccus terricola comb.nov.</title>
        <authorList>
            <person name="Shmareva M.N."/>
            <person name="Doronina N.V."/>
            <person name="Vasilenko O.V."/>
            <person name="Tarlachkov S.V."/>
            <person name="Trotsenko Y.A."/>
        </authorList>
    </citation>
    <scope>NUCLEOTIDE SEQUENCE [LARGE SCALE GENOMIC DNA]</scope>
    <source>
        <strain evidence="2">VKM B-2159</strain>
    </source>
</reference>
<dbReference type="RefSeq" id="WP_106692104.1">
    <property type="nucleotide sequence ID" value="NZ_PXNQ02000009.1"/>
</dbReference>